<keyword evidence="2 5" id="KW-0853">WD repeat</keyword>
<dbReference type="OrthoDB" id="196858at2759"/>
<evidence type="ECO:0000256" key="7">
    <source>
        <dbReference type="SAM" id="SignalP"/>
    </source>
</evidence>
<keyword evidence="4" id="KW-0539">Nucleus</keyword>
<feature type="repeat" description="WD" evidence="5">
    <location>
        <begin position="75"/>
        <end position="112"/>
    </location>
</feature>
<evidence type="ECO:0000256" key="3">
    <source>
        <dbReference type="ARBA" id="ARBA00022737"/>
    </source>
</evidence>
<dbReference type="OMA" id="HAKCIAF"/>
<dbReference type="InterPro" id="IPR001680">
    <property type="entry name" value="WD40_rpt"/>
</dbReference>
<dbReference type="PANTHER" id="PTHR44040:SF1">
    <property type="entry name" value="RETINOBLASTOMA-BINDING PROTEIN 5"/>
    <property type="match status" value="1"/>
</dbReference>
<gene>
    <name evidence="8" type="ORF">PHAVU_011G184500g</name>
</gene>
<reference evidence="9" key="1">
    <citation type="journal article" date="2014" name="Nat. Genet.">
        <title>A reference genome for common bean and genome-wide analysis of dual domestications.</title>
        <authorList>
            <person name="Schmutz J."/>
            <person name="McClean P.E."/>
            <person name="Mamidi S."/>
            <person name="Wu G.A."/>
            <person name="Cannon S.B."/>
            <person name="Grimwood J."/>
            <person name="Jenkins J."/>
            <person name="Shu S."/>
            <person name="Song Q."/>
            <person name="Chavarro C."/>
            <person name="Torres-Torres M."/>
            <person name="Geffroy V."/>
            <person name="Moghaddam S.M."/>
            <person name="Gao D."/>
            <person name="Abernathy B."/>
            <person name="Barry K."/>
            <person name="Blair M."/>
            <person name="Brick M.A."/>
            <person name="Chovatia M."/>
            <person name="Gepts P."/>
            <person name="Goodstein D.M."/>
            <person name="Gonzales M."/>
            <person name="Hellsten U."/>
            <person name="Hyten D.L."/>
            <person name="Jia G."/>
            <person name="Kelly J.D."/>
            <person name="Kudrna D."/>
            <person name="Lee R."/>
            <person name="Richard M.M."/>
            <person name="Miklas P.N."/>
            <person name="Osorno J.M."/>
            <person name="Rodrigues J."/>
            <person name="Thareau V."/>
            <person name="Urrea C.A."/>
            <person name="Wang M."/>
            <person name="Yu Y."/>
            <person name="Zhang M."/>
            <person name="Wing R.A."/>
            <person name="Cregan P.B."/>
            <person name="Rokhsar D.S."/>
            <person name="Jackson S.A."/>
        </authorList>
    </citation>
    <scope>NUCLEOTIDE SEQUENCE [LARGE SCALE GENOMIC DNA]</scope>
    <source>
        <strain evidence="9">cv. G19833</strain>
    </source>
</reference>
<evidence type="ECO:0000256" key="2">
    <source>
        <dbReference type="ARBA" id="ARBA00022574"/>
    </source>
</evidence>
<dbReference type="eggNOG" id="KOG1273">
    <property type="taxonomic scope" value="Eukaryota"/>
</dbReference>
<dbReference type="InterPro" id="IPR015943">
    <property type="entry name" value="WD40/YVTN_repeat-like_dom_sf"/>
</dbReference>
<name>V7AKU7_PHAVU</name>
<evidence type="ECO:0000256" key="4">
    <source>
        <dbReference type="ARBA" id="ARBA00023242"/>
    </source>
</evidence>
<evidence type="ECO:0000256" key="5">
    <source>
        <dbReference type="PROSITE-ProRule" id="PRU00221"/>
    </source>
</evidence>
<feature type="region of interest" description="Disordered" evidence="6">
    <location>
        <begin position="437"/>
        <end position="480"/>
    </location>
</feature>
<dbReference type="EMBL" id="CM002298">
    <property type="protein sequence ID" value="ESW05498.1"/>
    <property type="molecule type" value="Genomic_DNA"/>
</dbReference>
<dbReference type="SMR" id="V7AKU7"/>
<keyword evidence="9" id="KW-1185">Reference proteome</keyword>
<organism evidence="8 9">
    <name type="scientific">Phaseolus vulgaris</name>
    <name type="common">Kidney bean</name>
    <name type="synonym">French bean</name>
    <dbReference type="NCBI Taxonomy" id="3885"/>
    <lineage>
        <taxon>Eukaryota</taxon>
        <taxon>Viridiplantae</taxon>
        <taxon>Streptophyta</taxon>
        <taxon>Embryophyta</taxon>
        <taxon>Tracheophyta</taxon>
        <taxon>Spermatophyta</taxon>
        <taxon>Magnoliopsida</taxon>
        <taxon>eudicotyledons</taxon>
        <taxon>Gunneridae</taxon>
        <taxon>Pentapetalae</taxon>
        <taxon>rosids</taxon>
        <taxon>fabids</taxon>
        <taxon>Fabales</taxon>
        <taxon>Fabaceae</taxon>
        <taxon>Papilionoideae</taxon>
        <taxon>50 kb inversion clade</taxon>
        <taxon>NPAAA clade</taxon>
        <taxon>indigoferoid/millettioid clade</taxon>
        <taxon>Phaseoleae</taxon>
        <taxon>Phaseolus</taxon>
    </lineage>
</organism>
<dbReference type="InterPro" id="IPR036322">
    <property type="entry name" value="WD40_repeat_dom_sf"/>
</dbReference>
<dbReference type="InterPro" id="IPR037850">
    <property type="entry name" value="RBBP5/Swd1"/>
</dbReference>
<dbReference type="PROSITE" id="PS50082">
    <property type="entry name" value="WD_REPEATS_2"/>
    <property type="match status" value="1"/>
</dbReference>
<evidence type="ECO:0000313" key="9">
    <source>
        <dbReference type="Proteomes" id="UP000000226"/>
    </source>
</evidence>
<keyword evidence="7" id="KW-0732">Signal</keyword>
<dbReference type="Gene3D" id="2.130.10.10">
    <property type="entry name" value="YVTN repeat-like/Quinoprotein amine dehydrogenase"/>
    <property type="match status" value="2"/>
</dbReference>
<dbReference type="AlphaFoldDB" id="V7AKU7"/>
<dbReference type="Pfam" id="PF00400">
    <property type="entry name" value="WD40"/>
    <property type="match status" value="4"/>
</dbReference>
<comment type="subcellular location">
    <subcellularLocation>
        <location evidence="1">Nucleus</location>
    </subcellularLocation>
</comment>
<feature type="signal peptide" evidence="7">
    <location>
        <begin position="1"/>
        <end position="21"/>
    </location>
</feature>
<feature type="compositionally biased region" description="Low complexity" evidence="6">
    <location>
        <begin position="451"/>
        <end position="464"/>
    </location>
</feature>
<dbReference type="STRING" id="3885.V7AKU7"/>
<dbReference type="SUPFAM" id="SSF50978">
    <property type="entry name" value="WD40 repeat-like"/>
    <property type="match status" value="1"/>
</dbReference>
<keyword evidence="3" id="KW-0677">Repeat</keyword>
<feature type="non-terminal residue" evidence="8">
    <location>
        <position position="1"/>
    </location>
</feature>
<dbReference type="PANTHER" id="PTHR44040">
    <property type="entry name" value="RETINOBLASTOMA-BINDING PROTEIN 5"/>
    <property type="match status" value="1"/>
</dbReference>
<feature type="chain" id="PRO_5004753331" evidence="7">
    <location>
        <begin position="22"/>
        <end position="480"/>
    </location>
</feature>
<dbReference type="GO" id="GO:0048188">
    <property type="term" value="C:Set1C/COMPASS complex"/>
    <property type="evidence" value="ECO:0007669"/>
    <property type="project" value="InterPro"/>
</dbReference>
<dbReference type="Proteomes" id="UP000000226">
    <property type="component" value="Chromosome 11"/>
</dbReference>
<accession>V7AKU7</accession>
<protein>
    <submittedName>
        <fullName evidence="8">Uncharacterized protein</fullName>
    </submittedName>
</protein>
<evidence type="ECO:0000256" key="1">
    <source>
        <dbReference type="ARBA" id="ARBA00004123"/>
    </source>
</evidence>
<dbReference type="SMART" id="SM00320">
    <property type="entry name" value="WD40"/>
    <property type="match status" value="5"/>
</dbReference>
<proteinExistence type="predicted"/>
<evidence type="ECO:0000313" key="8">
    <source>
        <dbReference type="EMBL" id="ESW05498.1"/>
    </source>
</evidence>
<sequence>FFISLSLSLFSFRFLATMAASSSVVDDYLDYGHAKCIAFNRRGTLLAVGCKDGRCVIWDFETRCIVKELKDEECSSPINSVCWSRSCNHLLVSSADQSLTLWDVKNDNRITRIVLQKNPLQARLHPRSSKPPLCLACPLSVPPLIVDLNTEKTTSLHICVLHSRCDCSDATTFCSPTPACFNKYGNLVYVGTSKGKILLIDYIENEVHAMILIPGDCEVKNIVFSRNGRYLLANSSDRIIRIYENLLPLKDEVKALDALKGNFSGLKGTDKLQAVGSNCLTLIREMQDLTMISHWKSPCFSDNGEWVVAGSASKGGHKIYIWDKAIQVKILEGPKESIVDLAWHPARPIVVSVCLAGKIHVWAKDVSENCSVFVPFVEREDEFDLKSPETEKEVKRSKGDEVEEGEIVENVENVEKGLDFSDSDMSQEELCFLPASPTYNVPELTDKLIRSSPESVDSNNSSPSGDTSGEGTNRRRTPSQ</sequence>
<evidence type="ECO:0000256" key="6">
    <source>
        <dbReference type="SAM" id="MobiDB-lite"/>
    </source>
</evidence>
<dbReference type="Gramene" id="ESW05498">
    <property type="protein sequence ID" value="ESW05498"/>
    <property type="gene ID" value="PHAVU_011G184500g"/>
</dbReference>